<evidence type="ECO:0000313" key="1">
    <source>
        <dbReference type="EMBL" id="MDJ1495854.1"/>
    </source>
</evidence>
<accession>A0ABT7CQ34</accession>
<keyword evidence="2" id="KW-1185">Reference proteome</keyword>
<organism evidence="1 2">
    <name type="scientific">Xanthocytophaga flava</name>
    <dbReference type="NCBI Taxonomy" id="3048013"/>
    <lineage>
        <taxon>Bacteria</taxon>
        <taxon>Pseudomonadati</taxon>
        <taxon>Bacteroidota</taxon>
        <taxon>Cytophagia</taxon>
        <taxon>Cytophagales</taxon>
        <taxon>Rhodocytophagaceae</taxon>
        <taxon>Xanthocytophaga</taxon>
    </lineage>
</organism>
<evidence type="ECO:0008006" key="3">
    <source>
        <dbReference type="Google" id="ProtNLM"/>
    </source>
</evidence>
<gene>
    <name evidence="1" type="ORF">QNI19_23160</name>
</gene>
<sequence length="270" mass="30990">MICKVNRVSSVAEAKYLEDVGVDIIGITVNRLKTDDPVEKYDSRAISYEEAIRIRKSLSTAKLCIHEHCYSYFDDSFDTNAFKKIWAELRPDYVNVYVQLANLHWKDSDIKSWIESVNKYDLPLIVFGEGVGYDTPLYWDIDDLKLFNSLAYMEMWCQSIVQSAWCYFQSEEVLGIKQSETSDVLLDTVIYYFEEMPVLVCDEFVIESLLSDLQRVKAKGISVSLESTAPDMFTEKAEAEFAFLSEITSQYYDLDSVVAMVRAIKEGAES</sequence>
<protein>
    <recommendedName>
        <fullName evidence="3">Xylose isomerase-like TIM barrel domain-containing protein</fullName>
    </recommendedName>
</protein>
<dbReference type="RefSeq" id="WP_314000232.1">
    <property type="nucleotide sequence ID" value="NZ_JASJOT010000017.1"/>
</dbReference>
<dbReference type="Proteomes" id="UP001228581">
    <property type="component" value="Unassembled WGS sequence"/>
</dbReference>
<evidence type="ECO:0000313" key="2">
    <source>
        <dbReference type="Proteomes" id="UP001228581"/>
    </source>
</evidence>
<dbReference type="EMBL" id="JASJOT010000017">
    <property type="protein sequence ID" value="MDJ1495854.1"/>
    <property type="molecule type" value="Genomic_DNA"/>
</dbReference>
<name>A0ABT7CQ34_9BACT</name>
<comment type="caution">
    <text evidence="1">The sequence shown here is derived from an EMBL/GenBank/DDBJ whole genome shotgun (WGS) entry which is preliminary data.</text>
</comment>
<proteinExistence type="predicted"/>
<reference evidence="1 2" key="1">
    <citation type="submission" date="2023-05" db="EMBL/GenBank/DDBJ databases">
        <authorList>
            <person name="Zhang X."/>
        </authorList>
    </citation>
    <scope>NUCLEOTIDE SEQUENCE [LARGE SCALE GENOMIC DNA]</scope>
    <source>
        <strain evidence="1 2">DM2B3-1</strain>
    </source>
</reference>